<dbReference type="EMBL" id="QZFR01000024">
    <property type="protein sequence ID" value="RXV74656.1"/>
    <property type="molecule type" value="Genomic_DNA"/>
</dbReference>
<reference evidence="1 6" key="2">
    <citation type="journal article" date="2019" name="Nat. Med.">
        <title>Preventing dysbiosis of the neonatal mouse intestinal microbiome protects against late-onset sepsis.</title>
        <authorList>
            <person name="Singer J.R."/>
            <person name="Blosser E.G."/>
            <person name="Zindl C.L."/>
            <person name="Silberger D.J."/>
            <person name="Conlan S."/>
            <person name="Laufer V.A."/>
            <person name="DiToro D."/>
            <person name="Deming C."/>
            <person name="Kumar R."/>
            <person name="Morrow C.D."/>
            <person name="Segre J.A."/>
            <person name="Gray M.J."/>
            <person name="Randolph D.A."/>
            <person name="Weaver C.T."/>
        </authorList>
    </citation>
    <scope>NUCLEOTIDE SEQUENCE [LARGE SCALE GENOMIC DNA]</scope>
    <source>
        <strain evidence="1 6">V10</strain>
    </source>
</reference>
<accession>A0A4Q2AV98</accession>
<dbReference type="OrthoDB" id="7860281at2"/>
<gene>
    <name evidence="2" type="ORF">D6C19_04560</name>
    <name evidence="3" type="ORF">E5340_11485</name>
    <name evidence="1" type="ORF">FEE40_08870</name>
</gene>
<evidence type="ECO:0000313" key="4">
    <source>
        <dbReference type="Proteomes" id="UP000289316"/>
    </source>
</evidence>
<evidence type="ECO:0000313" key="5">
    <source>
        <dbReference type="Proteomes" id="UP000306855"/>
    </source>
</evidence>
<name>A0A4Q2AV98_9LACO</name>
<evidence type="ECO:0000313" key="6">
    <source>
        <dbReference type="Proteomes" id="UP000463931"/>
    </source>
</evidence>
<evidence type="ECO:0000313" key="1">
    <source>
        <dbReference type="EMBL" id="QIA90254.1"/>
    </source>
</evidence>
<dbReference type="Proteomes" id="UP000289316">
    <property type="component" value="Unassembled WGS sequence"/>
</dbReference>
<dbReference type="EMBL" id="SRYK01000121">
    <property type="protein sequence ID" value="TGY51481.1"/>
    <property type="molecule type" value="Genomic_DNA"/>
</dbReference>
<evidence type="ECO:0000313" key="2">
    <source>
        <dbReference type="EMBL" id="RXV74656.1"/>
    </source>
</evidence>
<dbReference type="RefSeq" id="WP_004047649.1">
    <property type="nucleotide sequence ID" value="NZ_CP040852.1"/>
</dbReference>
<organism evidence="2 4">
    <name type="scientific">Ligilactobacillus murinus</name>
    <dbReference type="NCBI Taxonomy" id="1622"/>
    <lineage>
        <taxon>Bacteria</taxon>
        <taxon>Bacillati</taxon>
        <taxon>Bacillota</taxon>
        <taxon>Bacilli</taxon>
        <taxon>Lactobacillales</taxon>
        <taxon>Lactobacillaceae</taxon>
        <taxon>Ligilactobacillus</taxon>
    </lineage>
</organism>
<reference evidence="2 4" key="1">
    <citation type="submission" date="2018-09" db="EMBL/GenBank/DDBJ databases">
        <title>Murine metabolic-syndrome-specific gut microbial biobank.</title>
        <authorList>
            <person name="Liu C."/>
        </authorList>
    </citation>
    <scope>NUCLEOTIDE SEQUENCE [LARGE SCALE GENOMIC DNA]</scope>
    <source>
        <strain evidence="2 4">C-30</strain>
    </source>
</reference>
<evidence type="ECO:0000313" key="3">
    <source>
        <dbReference type="EMBL" id="TGY51481.1"/>
    </source>
</evidence>
<sequence length="108" mass="12840">MAKYQMKYSFEWGSGVCLWSTNEAAEIKFRDVVDERQLPISHKLKDLLWYLVAYYDTMLDMDNAPAISPWWTDEDELMFNKKQKFAYAQLCQELGKEYEIIYAAENCI</sequence>
<dbReference type="AlphaFoldDB" id="A0A4Q2AV98"/>
<reference evidence="3 5" key="3">
    <citation type="submission" date="2019-04" db="EMBL/GenBank/DDBJ databases">
        <title>Microbes associate with the intestines of laboratory mice.</title>
        <authorList>
            <person name="Navarre W."/>
            <person name="Wong E."/>
            <person name="Huang K."/>
            <person name="Tropini C."/>
            <person name="Ng K."/>
            <person name="Yu B."/>
        </authorList>
    </citation>
    <scope>NUCLEOTIDE SEQUENCE [LARGE SCALE GENOMIC DNA]</scope>
    <source>
        <strain evidence="3 5">NM26_J9</strain>
    </source>
</reference>
<dbReference type="Proteomes" id="UP000306855">
    <property type="component" value="Unassembled WGS sequence"/>
</dbReference>
<proteinExistence type="predicted"/>
<dbReference type="EMBL" id="CP040852">
    <property type="protein sequence ID" value="QIA90254.1"/>
    <property type="molecule type" value="Genomic_DNA"/>
</dbReference>
<protein>
    <submittedName>
        <fullName evidence="2">Uncharacterized protein</fullName>
    </submittedName>
</protein>
<dbReference type="Proteomes" id="UP000463931">
    <property type="component" value="Chromosome"/>
</dbReference>